<dbReference type="AlphaFoldDB" id="A0A8S1DIC6"/>
<dbReference type="PANTHER" id="PTHR45740:SF17">
    <property type="entry name" value="POLY [ADP-RIBOSE] POLYMERASE TANKYRASE-2-LIKE"/>
    <property type="match status" value="1"/>
</dbReference>
<proteinExistence type="predicted"/>
<dbReference type="PROSITE" id="PS51059">
    <property type="entry name" value="PARP_CATALYTIC"/>
    <property type="match status" value="1"/>
</dbReference>
<keyword evidence="4" id="KW-1185">Reference proteome</keyword>
<dbReference type="EC" id="2.4.2.-" evidence="1"/>
<evidence type="ECO:0000313" key="4">
    <source>
        <dbReference type="Proteomes" id="UP000494165"/>
    </source>
</evidence>
<evidence type="ECO:0000259" key="2">
    <source>
        <dbReference type="PROSITE" id="PS51059"/>
    </source>
</evidence>
<name>A0A8S1DIC6_9INSE</name>
<dbReference type="PANTHER" id="PTHR45740">
    <property type="entry name" value="POLY [ADP-RIBOSE] POLYMERASE"/>
    <property type="match status" value="1"/>
</dbReference>
<dbReference type="Gene3D" id="6.20.320.10">
    <property type="match status" value="1"/>
</dbReference>
<dbReference type="OrthoDB" id="8240269at2759"/>
<dbReference type="GO" id="GO:0005634">
    <property type="term" value="C:nucleus"/>
    <property type="evidence" value="ECO:0007669"/>
    <property type="project" value="TreeGrafter"/>
</dbReference>
<dbReference type="SUPFAM" id="SSF56399">
    <property type="entry name" value="ADP-ribosylation"/>
    <property type="match status" value="1"/>
</dbReference>
<evidence type="ECO:0000256" key="1">
    <source>
        <dbReference type="RuleBase" id="RU362114"/>
    </source>
</evidence>
<keyword evidence="1" id="KW-0808">Transferase</keyword>
<dbReference type="GO" id="GO:0003950">
    <property type="term" value="F:NAD+ poly-ADP-ribosyltransferase activity"/>
    <property type="evidence" value="ECO:0007669"/>
    <property type="project" value="UniProtKB-UniRule"/>
</dbReference>
<evidence type="ECO:0000313" key="3">
    <source>
        <dbReference type="EMBL" id="CAB3380431.1"/>
    </source>
</evidence>
<organism evidence="3 4">
    <name type="scientific">Cloeon dipterum</name>
    <dbReference type="NCBI Taxonomy" id="197152"/>
    <lineage>
        <taxon>Eukaryota</taxon>
        <taxon>Metazoa</taxon>
        <taxon>Ecdysozoa</taxon>
        <taxon>Arthropoda</taxon>
        <taxon>Hexapoda</taxon>
        <taxon>Insecta</taxon>
        <taxon>Pterygota</taxon>
        <taxon>Palaeoptera</taxon>
        <taxon>Ephemeroptera</taxon>
        <taxon>Pisciforma</taxon>
        <taxon>Baetidae</taxon>
        <taxon>Cloeon</taxon>
    </lineage>
</organism>
<dbReference type="Gene3D" id="3.90.228.10">
    <property type="match status" value="1"/>
</dbReference>
<gene>
    <name evidence="3" type="ORF">CLODIP_2_CD04524</name>
</gene>
<accession>A0A8S1DIC6</accession>
<dbReference type="EMBL" id="CADEPI010000207">
    <property type="protein sequence ID" value="CAB3380431.1"/>
    <property type="molecule type" value="Genomic_DNA"/>
</dbReference>
<reference evidence="3 4" key="1">
    <citation type="submission" date="2020-04" db="EMBL/GenBank/DDBJ databases">
        <authorList>
            <person name="Alioto T."/>
            <person name="Alioto T."/>
            <person name="Gomez Garrido J."/>
        </authorList>
    </citation>
    <scope>NUCLEOTIDE SEQUENCE [LARGE SCALE GENOMIC DNA]</scope>
</reference>
<dbReference type="GO" id="GO:1990404">
    <property type="term" value="F:NAD+-protein mono-ADP-ribosyltransferase activity"/>
    <property type="evidence" value="ECO:0007669"/>
    <property type="project" value="TreeGrafter"/>
</dbReference>
<sequence>MSSFLRHGTESHLEELISSESDYQYVERHMRETMSNTPRNYKLTGYSIRKIYRINNAENWKKYVGRKKEIAADVVDENKTFVKEMRLFHGSPHADTIAREGFRKVKAKDGLFGEGIYFAEESSKSNYYALGGSANPCPVHKTHFCGKCERKMLLCIVALGNQLKTQEYNSNLATRVTKKGAKYHALKGEQSKHIKNTEYIIYNEKQAYPQFLILYHALYSS</sequence>
<keyword evidence="1" id="KW-0520">NAD</keyword>
<dbReference type="Proteomes" id="UP000494165">
    <property type="component" value="Unassembled WGS sequence"/>
</dbReference>
<comment type="caution">
    <text evidence="3">The sequence shown here is derived from an EMBL/GenBank/DDBJ whole genome shotgun (WGS) entry which is preliminary data.</text>
</comment>
<feature type="domain" description="PARP catalytic" evidence="2">
    <location>
        <begin position="1"/>
        <end position="221"/>
    </location>
</feature>
<dbReference type="InterPro" id="IPR012317">
    <property type="entry name" value="Poly(ADP-ribose)pol_cat_dom"/>
</dbReference>
<dbReference type="Pfam" id="PF00644">
    <property type="entry name" value="PARP"/>
    <property type="match status" value="1"/>
</dbReference>
<protein>
    <recommendedName>
        <fullName evidence="1">Poly [ADP-ribose] polymerase</fullName>
        <shortName evidence="1">PARP</shortName>
        <ecNumber evidence="1">2.4.2.-</ecNumber>
    </recommendedName>
</protein>
<keyword evidence="1" id="KW-0328">Glycosyltransferase</keyword>
<dbReference type="InterPro" id="IPR051712">
    <property type="entry name" value="ARTD-AVP"/>
</dbReference>